<feature type="transmembrane region" description="Helical" evidence="2">
    <location>
        <begin position="51"/>
        <end position="77"/>
    </location>
</feature>
<dbReference type="OrthoDB" id="4829830at2"/>
<protein>
    <recommendedName>
        <fullName evidence="5">Integral membrane protein</fullName>
    </recommendedName>
</protein>
<accession>L7L7F5</accession>
<feature type="transmembrane region" description="Helical" evidence="2">
    <location>
        <begin position="173"/>
        <end position="196"/>
    </location>
</feature>
<evidence type="ECO:0000256" key="2">
    <source>
        <dbReference type="SAM" id="Phobius"/>
    </source>
</evidence>
<dbReference type="EMBL" id="BANT01000012">
    <property type="protein sequence ID" value="GAC56686.1"/>
    <property type="molecule type" value="Genomic_DNA"/>
</dbReference>
<keyword evidence="4" id="KW-1185">Reference proteome</keyword>
<evidence type="ECO:0000313" key="4">
    <source>
        <dbReference type="Proteomes" id="UP000053405"/>
    </source>
</evidence>
<keyword evidence="2" id="KW-0812">Transmembrane</keyword>
<reference evidence="3 4" key="1">
    <citation type="submission" date="2012-12" db="EMBL/GenBank/DDBJ databases">
        <title>Whole genome shotgun sequence of Gordonia hirsuta NBRC 16056.</title>
        <authorList>
            <person name="Isaki-Nakamura S."/>
            <person name="Hosoyama A."/>
            <person name="Tsuchikane K."/>
            <person name="Katsumata H."/>
            <person name="Baba S."/>
            <person name="Yamazaki S."/>
            <person name="Fujita N."/>
        </authorList>
    </citation>
    <scope>NUCLEOTIDE SEQUENCE [LARGE SCALE GENOMIC DNA]</scope>
    <source>
        <strain evidence="3 4">NBRC 16056</strain>
    </source>
</reference>
<feature type="region of interest" description="Disordered" evidence="1">
    <location>
        <begin position="1"/>
        <end position="20"/>
    </location>
</feature>
<dbReference type="Proteomes" id="UP000053405">
    <property type="component" value="Unassembled WGS sequence"/>
</dbReference>
<proteinExistence type="predicted"/>
<evidence type="ECO:0000256" key="1">
    <source>
        <dbReference type="SAM" id="MobiDB-lite"/>
    </source>
</evidence>
<sequence>MTFNDGWEPVPPEFGSGSPGTGLPQFVVPTPRLVPGLRWAGRRLSANVGPLASAALLWGLMLVAFAIAFYAVLLIVLTATAPAGSSADEWLTPSPAITVVMDLLMIVPVALFTALMTACWFHGALMIADGARPGVGDFFTPLNLRSVVVLAIIIEVTATTVDLTFALGLSTEWGAVIAGLLLSVLVMWTWLFATDLRRSPAAALSDGLNLAVARLGATLVVFVASILLAIVGLLALLVGLLFTVPLASLLTVYYFRGLTARPVAA</sequence>
<gene>
    <name evidence="3" type="ORF">GOHSU_12_00760</name>
</gene>
<name>L7L7F5_9ACTN</name>
<dbReference type="AlphaFoldDB" id="L7L7F5"/>
<feature type="transmembrane region" description="Helical" evidence="2">
    <location>
        <begin position="236"/>
        <end position="255"/>
    </location>
</feature>
<dbReference type="STRING" id="1121927.GOHSU_12_00760"/>
<feature type="transmembrane region" description="Helical" evidence="2">
    <location>
        <begin position="142"/>
        <end position="161"/>
    </location>
</feature>
<evidence type="ECO:0008006" key="5">
    <source>
        <dbReference type="Google" id="ProtNLM"/>
    </source>
</evidence>
<keyword evidence="2" id="KW-1133">Transmembrane helix</keyword>
<organism evidence="3 4">
    <name type="scientific">Gordonia hirsuta DSM 44140 = NBRC 16056</name>
    <dbReference type="NCBI Taxonomy" id="1121927"/>
    <lineage>
        <taxon>Bacteria</taxon>
        <taxon>Bacillati</taxon>
        <taxon>Actinomycetota</taxon>
        <taxon>Actinomycetes</taxon>
        <taxon>Mycobacteriales</taxon>
        <taxon>Gordoniaceae</taxon>
        <taxon>Gordonia</taxon>
    </lineage>
</organism>
<evidence type="ECO:0000313" key="3">
    <source>
        <dbReference type="EMBL" id="GAC56686.1"/>
    </source>
</evidence>
<comment type="caution">
    <text evidence="3">The sequence shown here is derived from an EMBL/GenBank/DDBJ whole genome shotgun (WGS) entry which is preliminary data.</text>
</comment>
<feature type="transmembrane region" description="Helical" evidence="2">
    <location>
        <begin position="208"/>
        <end position="230"/>
    </location>
</feature>
<feature type="transmembrane region" description="Helical" evidence="2">
    <location>
        <begin position="97"/>
        <end position="121"/>
    </location>
</feature>
<dbReference type="eggNOG" id="ENOG5030F0W">
    <property type="taxonomic scope" value="Bacteria"/>
</dbReference>
<keyword evidence="2" id="KW-0472">Membrane</keyword>
<dbReference type="RefSeq" id="WP_005937385.1">
    <property type="nucleotide sequence ID" value="NZ_ATVK01000045.1"/>
</dbReference>